<feature type="compositionally biased region" description="Low complexity" evidence="2">
    <location>
        <begin position="7"/>
        <end position="32"/>
    </location>
</feature>
<feature type="region of interest" description="Disordered" evidence="2">
    <location>
        <begin position="1"/>
        <end position="90"/>
    </location>
</feature>
<keyword evidence="5" id="KW-1185">Reference proteome</keyword>
<name>A0A4R2L2S4_9GAMM</name>
<dbReference type="InterPro" id="IPR024079">
    <property type="entry name" value="MetalloPept_cat_dom_sf"/>
</dbReference>
<dbReference type="InterPro" id="IPR025295">
    <property type="entry name" value="eCIS_core_dom"/>
</dbReference>
<dbReference type="Proteomes" id="UP000295765">
    <property type="component" value="Unassembled WGS sequence"/>
</dbReference>
<evidence type="ECO:0000256" key="2">
    <source>
        <dbReference type="SAM" id="MobiDB-lite"/>
    </source>
</evidence>
<dbReference type="SUPFAM" id="SSF103088">
    <property type="entry name" value="OmpA-like"/>
    <property type="match status" value="1"/>
</dbReference>
<dbReference type="RefSeq" id="WP_165904130.1">
    <property type="nucleotide sequence ID" value="NZ_SLWY01000013.1"/>
</dbReference>
<evidence type="ECO:0000256" key="1">
    <source>
        <dbReference type="PROSITE-ProRule" id="PRU00473"/>
    </source>
</evidence>
<sequence>MNGRGGQRAAAGGRHAAPAPVPRAPARGAANPHWQRLAHAPLPVTTTAGDAAERAADALAAHALAAPDERAPPPADPPGAGAPRARPAGAGAGEALGLARSGVAGAGEALAAPLRTELEARFDADFGAVRVHTGPAADGAARGLCALAYTLGSRIAFRTGRFAPASAGGRHLLAHELAHTLQQAAGRPVVQRAADPEFGVTQVQPEPERRTQGMANRVFFGFDRDDFSADVPAEVAERERLEAWADAHAGTHVRLVGRASQEGDPDHNRGLAARRAATVRRVLAAHGVSVDGVRVDMSYRQSPIDYRFYRSVELITAADAATGCAGFTAAQQQADATACEDAFTEAQRRASAIATAALARLSAATDPAAAPAPDRDAVLATRFPGIDRATLLPRFESVVNRVGAVAASDGHACRHRCAPGCERAASAGAGGPLTLCAAFYLPGYYRGATMSEHERVFLVLHETTHSAVEPGSAPAQSIGVDVAYSRTRLFGVLNGSEALGNADSYVVTLLTLARATEGAPAVLASVGAAPTDTVALATPPGEPGDRARSARRAIGYAGSWLNYAAFWTPTAYDFVAASLARWDPGRLGRLGHSVLELYAPLFELEHPGASAVAPEHLAVVSAFQAEVPARGFALPPVRARATTRDRTRLAGVYDRLSRMLDGAGQALSIDAAASGDGAWASAPGLPGLGTSVHLADGFFALTPALQVRHVLRLMARALADVGAGRVEAYVEAADAIHRLRGLGP</sequence>
<dbReference type="EMBL" id="SLWY01000013">
    <property type="protein sequence ID" value="TCO80653.1"/>
    <property type="molecule type" value="Genomic_DNA"/>
</dbReference>
<reference evidence="4 5" key="1">
    <citation type="submission" date="2019-03" db="EMBL/GenBank/DDBJ databases">
        <title>Genomic Encyclopedia of Type Strains, Phase IV (KMG-IV): sequencing the most valuable type-strain genomes for metagenomic binning, comparative biology and taxonomic classification.</title>
        <authorList>
            <person name="Goeker M."/>
        </authorList>
    </citation>
    <scope>NUCLEOTIDE SEQUENCE [LARGE SCALE GENOMIC DNA]</scope>
    <source>
        <strain evidence="4 5">DSM 25287</strain>
    </source>
</reference>
<dbReference type="Pfam" id="PF13699">
    <property type="entry name" value="eCIS_core"/>
    <property type="match status" value="1"/>
</dbReference>
<comment type="caution">
    <text evidence="4">The sequence shown here is derived from an EMBL/GenBank/DDBJ whole genome shotgun (WGS) entry which is preliminary data.</text>
</comment>
<dbReference type="PROSITE" id="PS51123">
    <property type="entry name" value="OMPA_2"/>
    <property type="match status" value="1"/>
</dbReference>
<organism evidence="4 5">
    <name type="scientific">Plasticicumulans lactativorans</name>
    <dbReference type="NCBI Taxonomy" id="1133106"/>
    <lineage>
        <taxon>Bacteria</taxon>
        <taxon>Pseudomonadati</taxon>
        <taxon>Pseudomonadota</taxon>
        <taxon>Gammaproteobacteria</taxon>
        <taxon>Candidatus Competibacteraceae</taxon>
        <taxon>Plasticicumulans</taxon>
    </lineage>
</organism>
<proteinExistence type="predicted"/>
<feature type="compositionally biased region" description="Low complexity" evidence="2">
    <location>
        <begin position="78"/>
        <end position="90"/>
    </location>
</feature>
<keyword evidence="1" id="KW-0472">Membrane</keyword>
<dbReference type="Gene3D" id="3.40.390.10">
    <property type="entry name" value="Collagenase (Catalytic Domain)"/>
    <property type="match status" value="1"/>
</dbReference>
<feature type="compositionally biased region" description="Low complexity" evidence="2">
    <location>
        <begin position="57"/>
        <end position="66"/>
    </location>
</feature>
<evidence type="ECO:0000313" key="5">
    <source>
        <dbReference type="Proteomes" id="UP000295765"/>
    </source>
</evidence>
<evidence type="ECO:0000259" key="3">
    <source>
        <dbReference type="PROSITE" id="PS51123"/>
    </source>
</evidence>
<dbReference type="InterPro" id="IPR036737">
    <property type="entry name" value="OmpA-like_sf"/>
</dbReference>
<gene>
    <name evidence="4" type="ORF">EV699_113131</name>
</gene>
<dbReference type="GO" id="GO:0008237">
    <property type="term" value="F:metallopeptidase activity"/>
    <property type="evidence" value="ECO:0007669"/>
    <property type="project" value="InterPro"/>
</dbReference>
<dbReference type="Gene3D" id="3.30.1330.60">
    <property type="entry name" value="OmpA-like domain"/>
    <property type="match status" value="1"/>
</dbReference>
<accession>A0A4R2L2S4</accession>
<dbReference type="InterPro" id="IPR006665">
    <property type="entry name" value="OmpA-like"/>
</dbReference>
<feature type="domain" description="OmpA-like" evidence="3">
    <location>
        <begin position="207"/>
        <end position="320"/>
    </location>
</feature>
<dbReference type="AlphaFoldDB" id="A0A4R2L2S4"/>
<evidence type="ECO:0000313" key="4">
    <source>
        <dbReference type="EMBL" id="TCO80653.1"/>
    </source>
</evidence>
<protein>
    <submittedName>
        <fullName evidence="4">Uncharacterized protein DUF4157</fullName>
    </submittedName>
</protein>
<dbReference type="GO" id="GO:0016020">
    <property type="term" value="C:membrane"/>
    <property type="evidence" value="ECO:0007669"/>
    <property type="project" value="UniProtKB-UniRule"/>
</dbReference>